<reference evidence="2" key="1">
    <citation type="submission" date="2022-11" db="UniProtKB">
        <authorList>
            <consortium name="WormBaseParasite"/>
        </authorList>
    </citation>
    <scope>IDENTIFICATION</scope>
</reference>
<evidence type="ECO:0000313" key="1">
    <source>
        <dbReference type="Proteomes" id="UP000887579"/>
    </source>
</evidence>
<protein>
    <submittedName>
        <fullName evidence="2">Uncharacterized protein</fullName>
    </submittedName>
</protein>
<name>A0AC34FYB9_9BILA</name>
<dbReference type="WBParaSite" id="ES5_v2.g22352.t1">
    <property type="protein sequence ID" value="ES5_v2.g22352.t1"/>
    <property type="gene ID" value="ES5_v2.g22352"/>
</dbReference>
<dbReference type="Proteomes" id="UP000887579">
    <property type="component" value="Unplaced"/>
</dbReference>
<proteinExistence type="predicted"/>
<evidence type="ECO:0000313" key="2">
    <source>
        <dbReference type="WBParaSite" id="ES5_v2.g22352.t1"/>
    </source>
</evidence>
<sequence>MHLLVKPESVGNRDPASSTLMVGVISVVEVTVGSIDFDGVDIGDIDGAIDDEGIIVNIFGYPSVEFESGIESLALYKAIIS</sequence>
<organism evidence="1 2">
    <name type="scientific">Panagrolaimus sp. ES5</name>
    <dbReference type="NCBI Taxonomy" id="591445"/>
    <lineage>
        <taxon>Eukaryota</taxon>
        <taxon>Metazoa</taxon>
        <taxon>Ecdysozoa</taxon>
        <taxon>Nematoda</taxon>
        <taxon>Chromadorea</taxon>
        <taxon>Rhabditida</taxon>
        <taxon>Tylenchina</taxon>
        <taxon>Panagrolaimomorpha</taxon>
        <taxon>Panagrolaimoidea</taxon>
        <taxon>Panagrolaimidae</taxon>
        <taxon>Panagrolaimus</taxon>
    </lineage>
</organism>
<accession>A0AC34FYB9</accession>